<dbReference type="PROSITE" id="PS51007">
    <property type="entry name" value="CYTC"/>
    <property type="match status" value="1"/>
</dbReference>
<protein>
    <recommendedName>
        <fullName evidence="7">Cytochrome c domain-containing protein</fullName>
    </recommendedName>
</protein>
<keyword evidence="6" id="KW-0812">Transmembrane</keyword>
<evidence type="ECO:0000256" key="3">
    <source>
        <dbReference type="ARBA" id="ARBA00023004"/>
    </source>
</evidence>
<evidence type="ECO:0000256" key="2">
    <source>
        <dbReference type="ARBA" id="ARBA00022723"/>
    </source>
</evidence>
<evidence type="ECO:0000259" key="7">
    <source>
        <dbReference type="PROSITE" id="PS51007"/>
    </source>
</evidence>
<feature type="domain" description="Cytochrome c" evidence="7">
    <location>
        <begin position="350"/>
        <end position="442"/>
    </location>
</feature>
<dbReference type="GO" id="GO:0046872">
    <property type="term" value="F:metal ion binding"/>
    <property type="evidence" value="ECO:0007669"/>
    <property type="project" value="UniProtKB-KW"/>
</dbReference>
<evidence type="ECO:0000256" key="1">
    <source>
        <dbReference type="ARBA" id="ARBA00022617"/>
    </source>
</evidence>
<feature type="transmembrane region" description="Helical" evidence="6">
    <location>
        <begin position="207"/>
        <end position="228"/>
    </location>
</feature>
<dbReference type="EMBL" id="SJPH01000003">
    <property type="protein sequence ID" value="TWT46754.1"/>
    <property type="molecule type" value="Genomic_DNA"/>
</dbReference>
<feature type="transmembrane region" description="Helical" evidence="6">
    <location>
        <begin position="116"/>
        <end position="140"/>
    </location>
</feature>
<keyword evidence="1 4" id="KW-0349">Heme</keyword>
<evidence type="ECO:0000313" key="8">
    <source>
        <dbReference type="EMBL" id="TWT46754.1"/>
    </source>
</evidence>
<sequence length="464" mass="50113">MSKTHPSHDAPQGKRLGLLAQFAGPEELVAAAEKATDAGYQRVEAFSPFPVLGIDEALKNPRTILPYVVLMLGLSGMCIALLMQCYMNGMEFPGAPWGLSGYDFLISGKPSFSIPAFIPVTFEVIILLSAFGAFFGMILLNGLPKLSNPLFRSERFAAATDDGFFLFVEASDPKFAEAETEAFLSSLGGSGIEGIDEPVTGHAVPGFLYLVGAAVATLALLPPMYLWATSGTTSTVPRISFFKDMENQPKVKPQTTFALFKDGRGMRVAVPGTVARGGLKDDAKLYFGYEPEDGFVGGPRRIEAMLASYSVQPVADGPDADGADSATPPAADQPKEENWVTEFPVKVTKELMERGQQRFNIHCAVCHGLDGGGMGLVTKRALELEQGTWTQPTSVHAESVVEQPVGKLFNTISNGVRKMPGYKEHIAVEDRWAIVLYLRAIQRSQLATADDLPKDKLIELSNLN</sequence>
<dbReference type="PANTHER" id="PTHR40394:SF2">
    <property type="entry name" value="QUINOL:CYTOCHROME C OXIDOREDUCTASE MEMBRANE PROTEIN"/>
    <property type="match status" value="1"/>
</dbReference>
<keyword evidence="9" id="KW-1185">Reference proteome</keyword>
<feature type="region of interest" description="Disordered" evidence="5">
    <location>
        <begin position="316"/>
        <end position="337"/>
    </location>
</feature>
<dbReference type="Pfam" id="PF11821">
    <property type="entry name" value="ActD"/>
    <property type="match status" value="1"/>
</dbReference>
<accession>A0A5C5W839</accession>
<dbReference type="Pfam" id="PF13442">
    <property type="entry name" value="Cytochrome_CBB3"/>
    <property type="match status" value="1"/>
</dbReference>
<keyword evidence="2 4" id="KW-0479">Metal-binding</keyword>
<dbReference type="GO" id="GO:0009055">
    <property type="term" value="F:electron transfer activity"/>
    <property type="evidence" value="ECO:0007669"/>
    <property type="project" value="InterPro"/>
</dbReference>
<organism evidence="8 9">
    <name type="scientific">Botrimarina hoheduenensis</name>
    <dbReference type="NCBI Taxonomy" id="2528000"/>
    <lineage>
        <taxon>Bacteria</taxon>
        <taxon>Pseudomonadati</taxon>
        <taxon>Planctomycetota</taxon>
        <taxon>Planctomycetia</taxon>
        <taxon>Pirellulales</taxon>
        <taxon>Lacipirellulaceae</taxon>
        <taxon>Botrimarina</taxon>
    </lineage>
</organism>
<proteinExistence type="predicted"/>
<dbReference type="InterPro" id="IPR036909">
    <property type="entry name" value="Cyt_c-like_dom_sf"/>
</dbReference>
<dbReference type="InterPro" id="IPR021776">
    <property type="entry name" value="ActD"/>
</dbReference>
<dbReference type="RefSeq" id="WP_146573510.1">
    <property type="nucleotide sequence ID" value="NZ_SJPH01000003.1"/>
</dbReference>
<name>A0A5C5W839_9BACT</name>
<dbReference type="OrthoDB" id="9773456at2"/>
<dbReference type="GO" id="GO:0020037">
    <property type="term" value="F:heme binding"/>
    <property type="evidence" value="ECO:0007669"/>
    <property type="project" value="InterPro"/>
</dbReference>
<gene>
    <name evidence="8" type="ORF">Pla111_18550</name>
</gene>
<evidence type="ECO:0000313" key="9">
    <source>
        <dbReference type="Proteomes" id="UP000318995"/>
    </source>
</evidence>
<evidence type="ECO:0000256" key="5">
    <source>
        <dbReference type="SAM" id="MobiDB-lite"/>
    </source>
</evidence>
<dbReference type="SUPFAM" id="SSF46626">
    <property type="entry name" value="Cytochrome c"/>
    <property type="match status" value="1"/>
</dbReference>
<dbReference type="Proteomes" id="UP000318995">
    <property type="component" value="Unassembled WGS sequence"/>
</dbReference>
<feature type="compositionally biased region" description="Low complexity" evidence="5">
    <location>
        <begin position="323"/>
        <end position="332"/>
    </location>
</feature>
<dbReference type="InterPro" id="IPR009056">
    <property type="entry name" value="Cyt_c-like_dom"/>
</dbReference>
<dbReference type="AlphaFoldDB" id="A0A5C5W839"/>
<keyword evidence="3 4" id="KW-0408">Iron</keyword>
<evidence type="ECO:0000256" key="6">
    <source>
        <dbReference type="SAM" id="Phobius"/>
    </source>
</evidence>
<evidence type="ECO:0000256" key="4">
    <source>
        <dbReference type="PROSITE-ProRule" id="PRU00433"/>
    </source>
</evidence>
<keyword evidence="6" id="KW-0472">Membrane</keyword>
<reference evidence="8 9" key="1">
    <citation type="submission" date="2019-02" db="EMBL/GenBank/DDBJ databases">
        <title>Deep-cultivation of Planctomycetes and their phenomic and genomic characterization uncovers novel biology.</title>
        <authorList>
            <person name="Wiegand S."/>
            <person name="Jogler M."/>
            <person name="Boedeker C."/>
            <person name="Pinto D."/>
            <person name="Vollmers J."/>
            <person name="Rivas-Marin E."/>
            <person name="Kohn T."/>
            <person name="Peeters S.H."/>
            <person name="Heuer A."/>
            <person name="Rast P."/>
            <person name="Oberbeckmann S."/>
            <person name="Bunk B."/>
            <person name="Jeske O."/>
            <person name="Meyerdierks A."/>
            <person name="Storesund J.E."/>
            <person name="Kallscheuer N."/>
            <person name="Luecker S."/>
            <person name="Lage O.M."/>
            <person name="Pohl T."/>
            <person name="Merkel B.J."/>
            <person name="Hornburger P."/>
            <person name="Mueller R.-W."/>
            <person name="Bruemmer F."/>
            <person name="Labrenz M."/>
            <person name="Spormann A.M."/>
            <person name="Op Den Camp H."/>
            <person name="Overmann J."/>
            <person name="Amann R."/>
            <person name="Jetten M.S.M."/>
            <person name="Mascher T."/>
            <person name="Medema M.H."/>
            <person name="Devos D.P."/>
            <person name="Kaster A.-K."/>
            <person name="Ovreas L."/>
            <person name="Rohde M."/>
            <person name="Galperin M.Y."/>
            <person name="Jogler C."/>
        </authorList>
    </citation>
    <scope>NUCLEOTIDE SEQUENCE [LARGE SCALE GENOMIC DNA]</scope>
    <source>
        <strain evidence="8 9">Pla111</strain>
    </source>
</reference>
<dbReference type="PANTHER" id="PTHR40394">
    <property type="entry name" value="LIPOPROTEIN-RELATED"/>
    <property type="match status" value="1"/>
</dbReference>
<keyword evidence="6" id="KW-1133">Transmembrane helix</keyword>
<comment type="caution">
    <text evidence="8">The sequence shown here is derived from an EMBL/GenBank/DDBJ whole genome shotgun (WGS) entry which is preliminary data.</text>
</comment>
<feature type="transmembrane region" description="Helical" evidence="6">
    <location>
        <begin position="64"/>
        <end position="83"/>
    </location>
</feature>
<dbReference type="Gene3D" id="1.10.760.10">
    <property type="entry name" value="Cytochrome c-like domain"/>
    <property type="match status" value="1"/>
</dbReference>